<feature type="non-terminal residue" evidence="3">
    <location>
        <position position="1"/>
    </location>
</feature>
<dbReference type="InterPro" id="IPR013128">
    <property type="entry name" value="Peptidase_C1A"/>
</dbReference>
<protein>
    <submittedName>
        <fullName evidence="3">Cathepsin K</fullName>
    </submittedName>
</protein>
<comment type="caution">
    <text evidence="3">The sequence shown here is derived from an EMBL/GenBank/DDBJ whole genome shotgun (WGS) entry which is preliminary data.</text>
</comment>
<gene>
    <name evidence="3" type="ORF">J0S82_002397</name>
</gene>
<dbReference type="InterPro" id="IPR038765">
    <property type="entry name" value="Papain-like_cys_pep_sf"/>
</dbReference>
<dbReference type="SUPFAM" id="SSF54001">
    <property type="entry name" value="Cysteine proteinases"/>
    <property type="match status" value="1"/>
</dbReference>
<evidence type="ECO:0000313" key="4">
    <source>
        <dbReference type="Proteomes" id="UP000700334"/>
    </source>
</evidence>
<feature type="non-terminal residue" evidence="3">
    <location>
        <position position="192"/>
    </location>
</feature>
<dbReference type="GO" id="GO:0006508">
    <property type="term" value="P:proteolysis"/>
    <property type="evidence" value="ECO:0007669"/>
    <property type="project" value="InterPro"/>
</dbReference>
<dbReference type="SMART" id="SM00645">
    <property type="entry name" value="Pept_C1"/>
    <property type="match status" value="1"/>
</dbReference>
<proteinExistence type="inferred from homology"/>
<dbReference type="GO" id="GO:0008234">
    <property type="term" value="F:cysteine-type peptidase activity"/>
    <property type="evidence" value="ECO:0007669"/>
    <property type="project" value="InterPro"/>
</dbReference>
<evidence type="ECO:0000256" key="1">
    <source>
        <dbReference type="ARBA" id="ARBA00008455"/>
    </source>
</evidence>
<dbReference type="Proteomes" id="UP000700334">
    <property type="component" value="Unassembled WGS sequence"/>
</dbReference>
<comment type="similarity">
    <text evidence="1">Belongs to the peptidase C1 family.</text>
</comment>
<accession>A0A8J5ZYK4</accession>
<feature type="domain" description="Peptidase C1A papain C-terminal" evidence="2">
    <location>
        <begin position="28"/>
        <end position="191"/>
    </location>
</feature>
<evidence type="ECO:0000313" key="3">
    <source>
        <dbReference type="EMBL" id="KAG8512249.1"/>
    </source>
</evidence>
<dbReference type="OrthoDB" id="65740at2759"/>
<dbReference type="Pfam" id="PF00112">
    <property type="entry name" value="Peptidase_C1"/>
    <property type="match status" value="2"/>
</dbReference>
<dbReference type="EMBL" id="JAGFMF010011802">
    <property type="protein sequence ID" value="KAG8512249.1"/>
    <property type="molecule type" value="Genomic_DNA"/>
</dbReference>
<name>A0A8J5ZYK4_GALPY</name>
<reference evidence="3" key="1">
    <citation type="journal article" date="2021" name="Evol. Appl.">
        <title>The genome of the Pyrenean desman and the effects of bottlenecks and inbreeding on the genomic landscape of an endangered species.</title>
        <authorList>
            <person name="Escoda L."/>
            <person name="Castresana J."/>
        </authorList>
    </citation>
    <scope>NUCLEOTIDE SEQUENCE</scope>
    <source>
        <strain evidence="3">IBE-C5619</strain>
    </source>
</reference>
<dbReference type="AlphaFoldDB" id="A0A8J5ZYK4"/>
<dbReference type="InterPro" id="IPR000668">
    <property type="entry name" value="Peptidase_C1A_C"/>
</dbReference>
<evidence type="ECO:0000259" key="2">
    <source>
        <dbReference type="SMART" id="SM00645"/>
    </source>
</evidence>
<keyword evidence="4" id="KW-1185">Reference proteome</keyword>
<sequence>DMVAQGSVVAAIVNAALYLEMMDTQGRVPNSTDYRKKGYVTPVKTQGQCGSYCTISSVGVLHSRLRRLQRQRGLCANPFQHVQKIQGIDSEDAHPYVGQDENCTTQQARQLNAEGTQRPLRGMESPEEGTGPCGTHYCDHGFSKGMYYDENCSSNLEHVLLAVSYGVQKENRHWISKNSWGEHWGNKSYSLM</sequence>
<dbReference type="PANTHER" id="PTHR12411">
    <property type="entry name" value="CYSTEINE PROTEASE FAMILY C1-RELATED"/>
    <property type="match status" value="1"/>
</dbReference>
<dbReference type="Gene3D" id="3.90.70.10">
    <property type="entry name" value="Cysteine proteinases"/>
    <property type="match status" value="2"/>
</dbReference>
<organism evidence="3 4">
    <name type="scientific">Galemys pyrenaicus</name>
    <name type="common">Iberian desman</name>
    <name type="synonym">Pyrenean desman</name>
    <dbReference type="NCBI Taxonomy" id="202257"/>
    <lineage>
        <taxon>Eukaryota</taxon>
        <taxon>Metazoa</taxon>
        <taxon>Chordata</taxon>
        <taxon>Craniata</taxon>
        <taxon>Vertebrata</taxon>
        <taxon>Euteleostomi</taxon>
        <taxon>Mammalia</taxon>
        <taxon>Eutheria</taxon>
        <taxon>Laurasiatheria</taxon>
        <taxon>Eulipotyphla</taxon>
        <taxon>Talpidae</taxon>
        <taxon>Galemys</taxon>
    </lineage>
</organism>